<keyword evidence="1" id="KW-0805">Transcription regulation</keyword>
<dbReference type="PANTHER" id="PTHR30055:SF234">
    <property type="entry name" value="HTH-TYPE TRANSCRIPTIONAL REGULATOR BETI"/>
    <property type="match status" value="1"/>
</dbReference>
<organism evidence="6 7">
    <name type="scientific">Microlunatus parietis</name>
    <dbReference type="NCBI Taxonomy" id="682979"/>
    <lineage>
        <taxon>Bacteria</taxon>
        <taxon>Bacillati</taxon>
        <taxon>Actinomycetota</taxon>
        <taxon>Actinomycetes</taxon>
        <taxon>Propionibacteriales</taxon>
        <taxon>Propionibacteriaceae</taxon>
        <taxon>Microlunatus</taxon>
    </lineage>
</organism>
<dbReference type="EMBL" id="JACCBU010000001">
    <property type="protein sequence ID" value="NYE71490.1"/>
    <property type="molecule type" value="Genomic_DNA"/>
</dbReference>
<feature type="domain" description="HTH tetR-type" evidence="5">
    <location>
        <begin position="8"/>
        <end position="68"/>
    </location>
</feature>
<comment type="caution">
    <text evidence="6">The sequence shown here is derived from an EMBL/GenBank/DDBJ whole genome shotgun (WGS) entry which is preliminary data.</text>
</comment>
<evidence type="ECO:0000313" key="7">
    <source>
        <dbReference type="Proteomes" id="UP000569914"/>
    </source>
</evidence>
<dbReference type="Pfam" id="PF00440">
    <property type="entry name" value="TetR_N"/>
    <property type="match status" value="1"/>
</dbReference>
<dbReference type="PANTHER" id="PTHR30055">
    <property type="entry name" value="HTH-TYPE TRANSCRIPTIONAL REGULATOR RUTR"/>
    <property type="match status" value="1"/>
</dbReference>
<name>A0A7Y9LC99_9ACTN</name>
<dbReference type="InterPro" id="IPR050109">
    <property type="entry name" value="HTH-type_TetR-like_transc_reg"/>
</dbReference>
<proteinExistence type="predicted"/>
<reference evidence="6 7" key="1">
    <citation type="submission" date="2020-07" db="EMBL/GenBank/DDBJ databases">
        <title>Sequencing the genomes of 1000 actinobacteria strains.</title>
        <authorList>
            <person name="Klenk H.-P."/>
        </authorList>
    </citation>
    <scope>NUCLEOTIDE SEQUENCE [LARGE SCALE GENOMIC DNA]</scope>
    <source>
        <strain evidence="6 7">DSM 22083</strain>
    </source>
</reference>
<dbReference type="Gene3D" id="1.10.357.10">
    <property type="entry name" value="Tetracycline Repressor, domain 2"/>
    <property type="match status" value="1"/>
</dbReference>
<dbReference type="GO" id="GO:0003700">
    <property type="term" value="F:DNA-binding transcription factor activity"/>
    <property type="evidence" value="ECO:0007669"/>
    <property type="project" value="TreeGrafter"/>
</dbReference>
<dbReference type="Proteomes" id="UP000569914">
    <property type="component" value="Unassembled WGS sequence"/>
</dbReference>
<keyword evidence="2 4" id="KW-0238">DNA-binding</keyword>
<dbReference type="SUPFAM" id="SSF46689">
    <property type="entry name" value="Homeodomain-like"/>
    <property type="match status" value="1"/>
</dbReference>
<dbReference type="InterPro" id="IPR009057">
    <property type="entry name" value="Homeodomain-like_sf"/>
</dbReference>
<evidence type="ECO:0000259" key="5">
    <source>
        <dbReference type="PROSITE" id="PS50977"/>
    </source>
</evidence>
<dbReference type="AlphaFoldDB" id="A0A7Y9LC99"/>
<sequence>MSRTAETGTTRDRILAVSRDLFGTHSYGATSMRQVADGVGITKASLYHHFTSKAEILAELVESPIAELGAAIEAAEQVTGLAARQQALLEGCVDAMLRHRETMALLLRDASVYGDQTLNTMERVVGFSHRAAAVLAGPRPSRRRRIRAAQAFAAATDPISQFADVPVDQLRRELLAGALAVLHADTP</sequence>
<evidence type="ECO:0000256" key="4">
    <source>
        <dbReference type="PROSITE-ProRule" id="PRU00335"/>
    </source>
</evidence>
<keyword evidence="3" id="KW-0804">Transcription</keyword>
<protein>
    <submittedName>
        <fullName evidence="6">AcrR family transcriptional regulator</fullName>
    </submittedName>
</protein>
<dbReference type="PROSITE" id="PS01081">
    <property type="entry name" value="HTH_TETR_1"/>
    <property type="match status" value="1"/>
</dbReference>
<dbReference type="PROSITE" id="PS50977">
    <property type="entry name" value="HTH_TETR_2"/>
    <property type="match status" value="1"/>
</dbReference>
<dbReference type="GO" id="GO:0000976">
    <property type="term" value="F:transcription cis-regulatory region binding"/>
    <property type="evidence" value="ECO:0007669"/>
    <property type="project" value="TreeGrafter"/>
</dbReference>
<feature type="DNA-binding region" description="H-T-H motif" evidence="4">
    <location>
        <begin position="31"/>
        <end position="50"/>
    </location>
</feature>
<evidence type="ECO:0000256" key="1">
    <source>
        <dbReference type="ARBA" id="ARBA00023015"/>
    </source>
</evidence>
<accession>A0A7Y9LC99</accession>
<dbReference type="InterPro" id="IPR023772">
    <property type="entry name" value="DNA-bd_HTH_TetR-type_CS"/>
</dbReference>
<dbReference type="InterPro" id="IPR001647">
    <property type="entry name" value="HTH_TetR"/>
</dbReference>
<evidence type="ECO:0000313" key="6">
    <source>
        <dbReference type="EMBL" id="NYE71490.1"/>
    </source>
</evidence>
<keyword evidence="7" id="KW-1185">Reference proteome</keyword>
<gene>
    <name evidence="6" type="ORF">BKA15_002819</name>
</gene>
<dbReference type="PRINTS" id="PR00455">
    <property type="entry name" value="HTHTETR"/>
</dbReference>
<evidence type="ECO:0000256" key="3">
    <source>
        <dbReference type="ARBA" id="ARBA00023163"/>
    </source>
</evidence>
<dbReference type="RefSeq" id="WP_179751663.1">
    <property type="nucleotide sequence ID" value="NZ_JACCBU010000001.1"/>
</dbReference>
<evidence type="ECO:0000256" key="2">
    <source>
        <dbReference type="ARBA" id="ARBA00023125"/>
    </source>
</evidence>